<accession>A0A451CXE5</accession>
<feature type="binding site" evidence="5">
    <location>
        <position position="57"/>
    </location>
    <ligand>
        <name>substrate</name>
    </ligand>
</feature>
<feature type="binding site" evidence="5">
    <location>
        <position position="143"/>
    </location>
    <ligand>
        <name>substrate</name>
    </ligand>
</feature>
<evidence type="ECO:0000256" key="5">
    <source>
        <dbReference type="HAMAP-Rule" id="MF_00209"/>
    </source>
</evidence>
<dbReference type="CDD" id="cd00412">
    <property type="entry name" value="pyrophosphatase"/>
    <property type="match status" value="1"/>
</dbReference>
<reference evidence="6 7" key="1">
    <citation type="submission" date="2019-02" db="EMBL/GenBank/DDBJ databases">
        <authorList>
            <person name="Manzano-Marin A."/>
            <person name="Manzano-Marin A."/>
        </authorList>
    </citation>
    <scope>NUCLEOTIDE SEQUENCE [LARGE SCALE GENOMIC DNA]</scope>
    <source>
        <strain evidence="6 7">BuCisplendens/pseudotsugae</strain>
    </source>
</reference>
<sequence>MKNFSQIPAGKNIPYDIYGIIEIPACSSPVKYELHKSFNVLHVDRFIPTAMFYPCNYGFINQTLSLDGDPLDILIPTPYPLQPKSIIRCRPIGLLSMEDEQGIDTKIIAVPHKKTTQEYIEVNNINQLSKLLKKQIIHFFNNYKNLEKNKSVQIQGWKSIESAYQEINSSVTRYHKKINQNT</sequence>
<feature type="binding site" evidence="5">
    <location>
        <position position="31"/>
    </location>
    <ligand>
        <name>substrate</name>
    </ligand>
</feature>
<dbReference type="GO" id="GO:0005737">
    <property type="term" value="C:cytoplasm"/>
    <property type="evidence" value="ECO:0007669"/>
    <property type="project" value="UniProtKB-SubCell"/>
</dbReference>
<keyword evidence="2 5" id="KW-0479">Metal-binding</keyword>
<evidence type="ECO:0000313" key="7">
    <source>
        <dbReference type="Proteomes" id="UP000294466"/>
    </source>
</evidence>
<evidence type="ECO:0000256" key="1">
    <source>
        <dbReference type="ARBA" id="ARBA00001946"/>
    </source>
</evidence>
<dbReference type="RefSeq" id="WP_154060678.1">
    <property type="nucleotide sequence ID" value="NZ_LR217692.1"/>
</dbReference>
<comment type="similarity">
    <text evidence="5">Belongs to the PPase family.</text>
</comment>
<dbReference type="NCBIfam" id="NF002317">
    <property type="entry name" value="PRK01250.1"/>
    <property type="match status" value="1"/>
</dbReference>
<dbReference type="PROSITE" id="PS00387">
    <property type="entry name" value="PPASE"/>
    <property type="match status" value="1"/>
</dbReference>
<dbReference type="GO" id="GO:0000287">
    <property type="term" value="F:magnesium ion binding"/>
    <property type="evidence" value="ECO:0007669"/>
    <property type="project" value="UniProtKB-UniRule"/>
</dbReference>
<evidence type="ECO:0000313" key="6">
    <source>
        <dbReference type="EMBL" id="VFP77629.1"/>
    </source>
</evidence>
<feature type="binding site" evidence="5">
    <location>
        <position position="72"/>
    </location>
    <ligand>
        <name>Mg(2+)</name>
        <dbReference type="ChEBI" id="CHEBI:18420"/>
        <label>2</label>
    </ligand>
</feature>
<organism evidence="6 7">
    <name type="scientific">Buchnera aphidicola</name>
    <name type="common">Cinara cf. splendens/pseudotsugae 3390</name>
    <dbReference type="NCBI Taxonomy" id="2518980"/>
    <lineage>
        <taxon>Bacteria</taxon>
        <taxon>Pseudomonadati</taxon>
        <taxon>Pseudomonadota</taxon>
        <taxon>Gammaproteobacteria</taxon>
        <taxon>Enterobacterales</taxon>
        <taxon>Erwiniaceae</taxon>
        <taxon>Buchnera</taxon>
    </lineage>
</organism>
<dbReference type="Proteomes" id="UP000294466">
    <property type="component" value="Chromosome"/>
</dbReference>
<evidence type="ECO:0000256" key="4">
    <source>
        <dbReference type="ARBA" id="ARBA00022842"/>
    </source>
</evidence>
<keyword evidence="4 5" id="KW-0460">Magnesium</keyword>
<gene>
    <name evidence="5 6" type="primary">ppa</name>
    <name evidence="6" type="ORF">BUCISPPS3390_058</name>
</gene>
<comment type="function">
    <text evidence="5">Catalyzes the hydrolysis of inorganic pyrophosphate (PPi) forming two phosphate ions.</text>
</comment>
<dbReference type="Pfam" id="PF00719">
    <property type="entry name" value="Pyrophosphatase"/>
    <property type="match status" value="1"/>
</dbReference>
<feature type="binding site" evidence="5">
    <location>
        <position position="67"/>
    </location>
    <ligand>
        <name>Mg(2+)</name>
        <dbReference type="ChEBI" id="CHEBI:18420"/>
        <label>1</label>
    </ligand>
</feature>
<evidence type="ECO:0000256" key="3">
    <source>
        <dbReference type="ARBA" id="ARBA00022801"/>
    </source>
</evidence>
<dbReference type="PANTHER" id="PTHR10286">
    <property type="entry name" value="INORGANIC PYROPHOSPHATASE"/>
    <property type="match status" value="1"/>
</dbReference>
<name>A0A451CXE5_9GAMM</name>
<dbReference type="EC" id="3.6.1.1" evidence="5"/>
<proteinExistence type="inferred from homology"/>
<evidence type="ECO:0000256" key="2">
    <source>
        <dbReference type="ARBA" id="ARBA00022723"/>
    </source>
</evidence>
<dbReference type="AlphaFoldDB" id="A0A451CXE5"/>
<dbReference type="GO" id="GO:0006796">
    <property type="term" value="P:phosphate-containing compound metabolic process"/>
    <property type="evidence" value="ECO:0007669"/>
    <property type="project" value="InterPro"/>
</dbReference>
<dbReference type="InterPro" id="IPR008162">
    <property type="entry name" value="Pyrophosphatase"/>
</dbReference>
<dbReference type="HAMAP" id="MF_00209">
    <property type="entry name" value="Inorganic_PPase"/>
    <property type="match status" value="1"/>
</dbReference>
<comment type="cofactor">
    <cofactor evidence="1 5">
        <name>Mg(2+)</name>
        <dbReference type="ChEBI" id="CHEBI:18420"/>
    </cofactor>
</comment>
<dbReference type="InterPro" id="IPR036649">
    <property type="entry name" value="Pyrophosphatase_sf"/>
</dbReference>
<comment type="catalytic activity">
    <reaction evidence="5">
        <text>diphosphate + H2O = 2 phosphate + H(+)</text>
        <dbReference type="Rhea" id="RHEA:24576"/>
        <dbReference type="ChEBI" id="CHEBI:15377"/>
        <dbReference type="ChEBI" id="CHEBI:15378"/>
        <dbReference type="ChEBI" id="CHEBI:33019"/>
        <dbReference type="ChEBI" id="CHEBI:43474"/>
        <dbReference type="EC" id="3.6.1.1"/>
    </reaction>
</comment>
<dbReference type="SUPFAM" id="SSF50324">
    <property type="entry name" value="Inorganic pyrophosphatase"/>
    <property type="match status" value="1"/>
</dbReference>
<keyword evidence="5" id="KW-0963">Cytoplasm</keyword>
<feature type="binding site" evidence="5">
    <location>
        <position position="72"/>
    </location>
    <ligand>
        <name>Mg(2+)</name>
        <dbReference type="ChEBI" id="CHEBI:18420"/>
        <label>1</label>
    </ligand>
</feature>
<dbReference type="GO" id="GO:0004427">
    <property type="term" value="F:inorganic diphosphate phosphatase activity"/>
    <property type="evidence" value="ECO:0007669"/>
    <property type="project" value="UniProtKB-UniRule"/>
</dbReference>
<keyword evidence="3 5" id="KW-0378">Hydrolase</keyword>
<comment type="subunit">
    <text evidence="5">Homohexamer.</text>
</comment>
<feature type="binding site" evidence="5">
    <location>
        <position position="45"/>
    </location>
    <ligand>
        <name>substrate</name>
    </ligand>
</feature>
<comment type="subcellular location">
    <subcellularLocation>
        <location evidence="5">Cytoplasm</location>
    </subcellularLocation>
</comment>
<protein>
    <recommendedName>
        <fullName evidence="5">Inorganic pyrophosphatase</fullName>
        <ecNumber evidence="5">3.6.1.1</ecNumber>
    </recommendedName>
    <alternativeName>
        <fullName evidence="5">Pyrophosphate phospho-hydrolase</fullName>
        <shortName evidence="5">PPase</shortName>
    </alternativeName>
</protein>
<dbReference type="OrthoDB" id="5187599at2"/>
<feature type="binding site" evidence="5">
    <location>
        <position position="104"/>
    </location>
    <ligand>
        <name>Mg(2+)</name>
        <dbReference type="ChEBI" id="CHEBI:18420"/>
        <label>1</label>
    </ligand>
</feature>
<dbReference type="Gene3D" id="3.90.80.10">
    <property type="entry name" value="Inorganic pyrophosphatase"/>
    <property type="match status" value="1"/>
</dbReference>
<dbReference type="EMBL" id="LR217692">
    <property type="protein sequence ID" value="VFP77629.1"/>
    <property type="molecule type" value="Genomic_DNA"/>
</dbReference>